<keyword evidence="3" id="KW-0472">Membrane</keyword>
<evidence type="ECO:0000259" key="6">
    <source>
        <dbReference type="SMART" id="SM00382"/>
    </source>
</evidence>
<dbReference type="Gene3D" id="1.10.8.60">
    <property type="match status" value="1"/>
</dbReference>
<keyword evidence="3" id="KW-0496">Mitochondrion</keyword>
<feature type="region of interest" description="Disordered" evidence="5">
    <location>
        <begin position="54"/>
        <end position="126"/>
    </location>
</feature>
<dbReference type="GO" id="GO:0016887">
    <property type="term" value="F:ATP hydrolysis activity"/>
    <property type="evidence" value="ECO:0007669"/>
    <property type="project" value="InterPro"/>
</dbReference>
<accession>A0AAN6UHQ0</accession>
<dbReference type="InterPro" id="IPR003593">
    <property type="entry name" value="AAA+_ATPase"/>
</dbReference>
<reference evidence="7" key="2">
    <citation type="submission" date="2023-05" db="EMBL/GenBank/DDBJ databases">
        <authorList>
            <consortium name="Lawrence Berkeley National Laboratory"/>
            <person name="Steindorff A."/>
            <person name="Hensen N."/>
            <person name="Bonometti L."/>
            <person name="Westerberg I."/>
            <person name="Brannstrom I.O."/>
            <person name="Guillou S."/>
            <person name="Cros-Aarteil S."/>
            <person name="Calhoun S."/>
            <person name="Haridas S."/>
            <person name="Kuo A."/>
            <person name="Mondo S."/>
            <person name="Pangilinan J."/>
            <person name="Riley R."/>
            <person name="Labutti K."/>
            <person name="Andreopoulos B."/>
            <person name="Lipzen A."/>
            <person name="Chen C."/>
            <person name="Yanf M."/>
            <person name="Daum C."/>
            <person name="Ng V."/>
            <person name="Clum A."/>
            <person name="Ohm R."/>
            <person name="Martin F."/>
            <person name="Silar P."/>
            <person name="Natvig D."/>
            <person name="Lalanne C."/>
            <person name="Gautier V."/>
            <person name="Ament-Velasquez S.L."/>
            <person name="Kruys A."/>
            <person name="Hutchinson M.I."/>
            <person name="Powell A.J."/>
            <person name="Barry K."/>
            <person name="Miller A.N."/>
            <person name="Grigoriev I.V."/>
            <person name="Debuchy R."/>
            <person name="Gladieux P."/>
            <person name="Thoren M.H."/>
            <person name="Johannesson H."/>
        </authorList>
    </citation>
    <scope>NUCLEOTIDE SEQUENCE</scope>
    <source>
        <strain evidence="7">CBS 123565</strain>
    </source>
</reference>
<dbReference type="SMART" id="SM00382">
    <property type="entry name" value="AAA"/>
    <property type="match status" value="1"/>
</dbReference>
<dbReference type="InterPro" id="IPR027417">
    <property type="entry name" value="P-loop_NTPase"/>
</dbReference>
<feature type="compositionally biased region" description="Polar residues" evidence="5">
    <location>
        <begin position="709"/>
        <end position="718"/>
    </location>
</feature>
<evidence type="ECO:0000256" key="2">
    <source>
        <dbReference type="ARBA" id="ARBA00022741"/>
    </source>
</evidence>
<feature type="region of interest" description="Disordered" evidence="5">
    <location>
        <begin position="701"/>
        <end position="722"/>
    </location>
</feature>
<evidence type="ECO:0000256" key="1">
    <source>
        <dbReference type="ARBA" id="ARBA00004572"/>
    </source>
</evidence>
<proteinExistence type="predicted"/>
<keyword evidence="8" id="KW-1185">Reference proteome</keyword>
<dbReference type="AlphaFoldDB" id="A0AAN6UHQ0"/>
<dbReference type="Gene3D" id="3.40.50.300">
    <property type="entry name" value="P-loop containing nucleotide triphosphate hydrolases"/>
    <property type="match status" value="1"/>
</dbReference>
<dbReference type="PANTHER" id="PTHR45644">
    <property type="entry name" value="AAA ATPASE, PUTATIVE (AFU_ORTHOLOGUE AFUA_2G12920)-RELATED-RELATED"/>
    <property type="match status" value="1"/>
</dbReference>
<evidence type="ECO:0000256" key="5">
    <source>
        <dbReference type="SAM" id="MobiDB-lite"/>
    </source>
</evidence>
<keyword evidence="4" id="KW-0067">ATP-binding</keyword>
<sequence>MSTAEQERARKPAKNGGDQTALMLAAARARALLSATSAHRLPRVATARAASALGGALPHRRPHAAPSRPHEPAIATRHFTTSPIRGRPADPNADEPPAEPKKDDGAADNSSPPTETPAQPAVELKKEKLRIQGYGSARARAARNRAEELPAVELPAWFIDDHVSLYESRPIGTPGTLLSPLEEADLEKALEAIESNIRRFALTEGELESWKDRLLRFRAGAEDAAGFEKLVGRFRGLHHVAWLQALALVHRHDADPAHVERLRQHHASLPAEDDRRVPWWPSLPADAERWLCNLRSDSAPGSEGLHASPLATRPDPEYPVCTELLFAVRSQIELSPAASRQESQRPVTVLSVLNRKGRSVAESVMNDIATDLKADVVHLDAYTIASLVGNHLGQNQYSARGNLSMLGYSAAELNGRLAPRPDLDAESEMGLVAVALPSRLRSFLTSKDSLLSGAADGRWEDMKMGAALDAIIASADIKRGMARPGPTSPPEDLIIHLHDYVELNSLNPAIVSRLRVLVDRLWMSGRRAVLVGSSSGDMSRSSQWRDQLIEIGREGGHVIPFHASETSQWMESHDNFYDNLNNIEAMLRAMVGDHVHISYREQFRVQEGRILVDSRLDGKYDALVETLSSHLFDAQWVYRVASLLVGVRSPRLSKFGLPSLRYVLKFMSDRNSRWSAIQPGVRPPYFSPLFAAQSANSPFSPSAPEEWPMSSSPANNLSGGAASTEYNRHEKSLLSGLINAKDIHTTFNDIVVPQETKDSLTSLTSLSLLRPEAFSYGVLKTERIQGCLLYGPPGTGKTLLAKAIAKESGANMLEVSAASINSMWRGQSEKNVRALFSLARKLAPAVIFLDEADSLLGARSSGGGGGGGSGRGSGHRETITQFLREWDGLSDMRAFIMVATNRPFDLDEAVLRRLPRKILVDLPLRPERARILAVMLRDEARAPDVDLAALAAETDLYSGSDLKNLCVAAAMEAVREEMRARDAWQGDEGEYVFPARRVLTRAHFAKGLAEISASISEDMESLKAIRKFDGQYGDAGRKRKGKRSMGFEVVPERVGTAEARVRQVEEAGM</sequence>
<feature type="compositionally biased region" description="Basic and acidic residues" evidence="5">
    <location>
        <begin position="1"/>
        <end position="10"/>
    </location>
</feature>
<dbReference type="Pfam" id="PF00004">
    <property type="entry name" value="AAA"/>
    <property type="match status" value="1"/>
</dbReference>
<evidence type="ECO:0000256" key="3">
    <source>
        <dbReference type="ARBA" id="ARBA00022787"/>
    </source>
</evidence>
<evidence type="ECO:0000313" key="8">
    <source>
        <dbReference type="Proteomes" id="UP001304895"/>
    </source>
</evidence>
<gene>
    <name evidence="7" type="ORF">BT67DRAFT_457073</name>
</gene>
<dbReference type="InterPro" id="IPR041569">
    <property type="entry name" value="AAA_lid_3"/>
</dbReference>
<evidence type="ECO:0000256" key="4">
    <source>
        <dbReference type="ARBA" id="ARBA00022840"/>
    </source>
</evidence>
<dbReference type="GO" id="GO:0005741">
    <property type="term" value="C:mitochondrial outer membrane"/>
    <property type="evidence" value="ECO:0007669"/>
    <property type="project" value="UniProtKB-SubCell"/>
</dbReference>
<dbReference type="InterPro" id="IPR051701">
    <property type="entry name" value="Mito_OM_Translocase_MSP1"/>
</dbReference>
<keyword evidence="2" id="KW-0547">Nucleotide-binding</keyword>
<reference evidence="7" key="1">
    <citation type="journal article" date="2023" name="Mol. Phylogenet. Evol.">
        <title>Genome-scale phylogeny and comparative genomics of the fungal order Sordariales.</title>
        <authorList>
            <person name="Hensen N."/>
            <person name="Bonometti L."/>
            <person name="Westerberg I."/>
            <person name="Brannstrom I.O."/>
            <person name="Guillou S."/>
            <person name="Cros-Aarteil S."/>
            <person name="Calhoun S."/>
            <person name="Haridas S."/>
            <person name="Kuo A."/>
            <person name="Mondo S."/>
            <person name="Pangilinan J."/>
            <person name="Riley R."/>
            <person name="LaButti K."/>
            <person name="Andreopoulos B."/>
            <person name="Lipzen A."/>
            <person name="Chen C."/>
            <person name="Yan M."/>
            <person name="Daum C."/>
            <person name="Ng V."/>
            <person name="Clum A."/>
            <person name="Steindorff A."/>
            <person name="Ohm R.A."/>
            <person name="Martin F."/>
            <person name="Silar P."/>
            <person name="Natvig D.O."/>
            <person name="Lalanne C."/>
            <person name="Gautier V."/>
            <person name="Ament-Velasquez S.L."/>
            <person name="Kruys A."/>
            <person name="Hutchinson M.I."/>
            <person name="Powell A.J."/>
            <person name="Barry K."/>
            <person name="Miller A.N."/>
            <person name="Grigoriev I.V."/>
            <person name="Debuchy R."/>
            <person name="Gladieux P."/>
            <person name="Hiltunen Thoren M."/>
            <person name="Johannesson H."/>
        </authorList>
    </citation>
    <scope>NUCLEOTIDE SEQUENCE</scope>
    <source>
        <strain evidence="7">CBS 123565</strain>
    </source>
</reference>
<name>A0AAN6UHQ0_9PEZI</name>
<dbReference type="GO" id="GO:0005524">
    <property type="term" value="F:ATP binding"/>
    <property type="evidence" value="ECO:0007669"/>
    <property type="project" value="UniProtKB-KW"/>
</dbReference>
<feature type="compositionally biased region" description="Polar residues" evidence="5">
    <location>
        <begin position="108"/>
        <end position="117"/>
    </location>
</feature>
<keyword evidence="3" id="KW-1000">Mitochondrion outer membrane</keyword>
<dbReference type="InterPro" id="IPR003959">
    <property type="entry name" value="ATPase_AAA_core"/>
</dbReference>
<feature type="region of interest" description="Disordered" evidence="5">
    <location>
        <begin position="1"/>
        <end position="21"/>
    </location>
</feature>
<feature type="domain" description="AAA+ ATPase" evidence="6">
    <location>
        <begin position="783"/>
        <end position="924"/>
    </location>
</feature>
<evidence type="ECO:0000313" key="7">
    <source>
        <dbReference type="EMBL" id="KAK4133033.1"/>
    </source>
</evidence>
<comment type="caution">
    <text evidence="7">The sequence shown here is derived from an EMBL/GenBank/DDBJ whole genome shotgun (WGS) entry which is preliminary data.</text>
</comment>
<dbReference type="PANTHER" id="PTHR45644:SF56">
    <property type="entry name" value="AAA ATPASE, PUTATIVE (AFU_ORTHOLOGUE AFUA_2G12920)-RELATED"/>
    <property type="match status" value="1"/>
</dbReference>
<comment type="subcellular location">
    <subcellularLocation>
        <location evidence="1">Mitochondrion outer membrane</location>
        <topology evidence="1">Single-pass membrane protein</topology>
    </subcellularLocation>
</comment>
<protein>
    <submittedName>
        <fullName evidence="7">AAA-domain-containing protein</fullName>
    </submittedName>
</protein>
<dbReference type="SUPFAM" id="SSF52540">
    <property type="entry name" value="P-loop containing nucleoside triphosphate hydrolases"/>
    <property type="match status" value="1"/>
</dbReference>
<dbReference type="EMBL" id="MU853414">
    <property type="protein sequence ID" value="KAK4133033.1"/>
    <property type="molecule type" value="Genomic_DNA"/>
</dbReference>
<organism evidence="7 8">
    <name type="scientific">Trichocladium antarcticum</name>
    <dbReference type="NCBI Taxonomy" id="1450529"/>
    <lineage>
        <taxon>Eukaryota</taxon>
        <taxon>Fungi</taxon>
        <taxon>Dikarya</taxon>
        <taxon>Ascomycota</taxon>
        <taxon>Pezizomycotina</taxon>
        <taxon>Sordariomycetes</taxon>
        <taxon>Sordariomycetidae</taxon>
        <taxon>Sordariales</taxon>
        <taxon>Chaetomiaceae</taxon>
        <taxon>Trichocladium</taxon>
    </lineage>
</organism>
<dbReference type="Pfam" id="PF17862">
    <property type="entry name" value="AAA_lid_3"/>
    <property type="match status" value="1"/>
</dbReference>
<dbReference type="Proteomes" id="UP001304895">
    <property type="component" value="Unassembled WGS sequence"/>
</dbReference>